<dbReference type="Proteomes" id="UP000708208">
    <property type="component" value="Unassembled WGS sequence"/>
</dbReference>
<accession>A0A8J2NMQ9</accession>
<organism evidence="2 3">
    <name type="scientific">Allacma fusca</name>
    <dbReference type="NCBI Taxonomy" id="39272"/>
    <lineage>
        <taxon>Eukaryota</taxon>
        <taxon>Metazoa</taxon>
        <taxon>Ecdysozoa</taxon>
        <taxon>Arthropoda</taxon>
        <taxon>Hexapoda</taxon>
        <taxon>Collembola</taxon>
        <taxon>Symphypleona</taxon>
        <taxon>Sminthuridae</taxon>
        <taxon>Allacma</taxon>
    </lineage>
</organism>
<gene>
    <name evidence="2" type="ORF">AFUS01_LOCUS8264</name>
</gene>
<dbReference type="AlphaFoldDB" id="A0A8J2NMQ9"/>
<reference evidence="2" key="1">
    <citation type="submission" date="2021-06" db="EMBL/GenBank/DDBJ databases">
        <authorList>
            <person name="Hodson N. C."/>
            <person name="Mongue J. A."/>
            <person name="Jaron S. K."/>
        </authorList>
    </citation>
    <scope>NUCLEOTIDE SEQUENCE</scope>
</reference>
<feature type="region of interest" description="Disordered" evidence="1">
    <location>
        <begin position="1"/>
        <end position="44"/>
    </location>
</feature>
<comment type="caution">
    <text evidence="2">The sequence shown here is derived from an EMBL/GenBank/DDBJ whole genome shotgun (WGS) entry which is preliminary data.</text>
</comment>
<evidence type="ECO:0000256" key="1">
    <source>
        <dbReference type="SAM" id="MobiDB-lite"/>
    </source>
</evidence>
<proteinExistence type="predicted"/>
<feature type="compositionally biased region" description="Polar residues" evidence="1">
    <location>
        <begin position="8"/>
        <end position="21"/>
    </location>
</feature>
<evidence type="ECO:0000313" key="3">
    <source>
        <dbReference type="Proteomes" id="UP000708208"/>
    </source>
</evidence>
<feature type="non-terminal residue" evidence="2">
    <location>
        <position position="134"/>
    </location>
</feature>
<name>A0A8J2NMQ9_9HEXA</name>
<feature type="region of interest" description="Disordered" evidence="1">
    <location>
        <begin position="90"/>
        <end position="134"/>
    </location>
</feature>
<evidence type="ECO:0000313" key="2">
    <source>
        <dbReference type="EMBL" id="CAG7718906.1"/>
    </source>
</evidence>
<dbReference type="EMBL" id="CAJVCH010057040">
    <property type="protein sequence ID" value="CAG7718906.1"/>
    <property type="molecule type" value="Genomic_DNA"/>
</dbReference>
<sequence>MIADNPPSECTKTPSQGSNKMSADIKGPHEGRTKPTINPKDPLNDLLVSGFEKSSKESSKGFRKKKAAIPELELHPFSARRAATAVAHRNYISSPQAAEVRSVQPRRGDRRRTPTVLHQAPNFKDKNSTSKRGR</sequence>
<keyword evidence="3" id="KW-1185">Reference proteome</keyword>
<protein>
    <submittedName>
        <fullName evidence="2">Uncharacterized protein</fullName>
    </submittedName>
</protein>